<dbReference type="RefSeq" id="XP_005714926.1">
    <property type="nucleotide sequence ID" value="XM_005714869.1"/>
</dbReference>
<evidence type="ECO:0000313" key="3">
    <source>
        <dbReference type="Proteomes" id="UP000012073"/>
    </source>
</evidence>
<gene>
    <name evidence="2" type="ORF">CHC_T00003046001</name>
</gene>
<dbReference type="Gramene" id="CDF35107">
    <property type="protein sequence ID" value="CDF35107"/>
    <property type="gene ID" value="CHC_T00003046001"/>
</dbReference>
<proteinExistence type="predicted"/>
<name>R7Q999_CHOCR</name>
<feature type="region of interest" description="Disordered" evidence="1">
    <location>
        <begin position="14"/>
        <end position="46"/>
    </location>
</feature>
<accession>R7Q999</accession>
<reference evidence="3" key="1">
    <citation type="journal article" date="2013" name="Proc. Natl. Acad. Sci. U.S.A.">
        <title>Genome structure and metabolic features in the red seaweed Chondrus crispus shed light on evolution of the Archaeplastida.</title>
        <authorList>
            <person name="Collen J."/>
            <person name="Porcel B."/>
            <person name="Carre W."/>
            <person name="Ball S.G."/>
            <person name="Chaparro C."/>
            <person name="Tonon T."/>
            <person name="Barbeyron T."/>
            <person name="Michel G."/>
            <person name="Noel B."/>
            <person name="Valentin K."/>
            <person name="Elias M."/>
            <person name="Artiguenave F."/>
            <person name="Arun A."/>
            <person name="Aury J.M."/>
            <person name="Barbosa-Neto J.F."/>
            <person name="Bothwell J.H."/>
            <person name="Bouget F.Y."/>
            <person name="Brillet L."/>
            <person name="Cabello-Hurtado F."/>
            <person name="Capella-Gutierrez S."/>
            <person name="Charrier B."/>
            <person name="Cladiere L."/>
            <person name="Cock J.M."/>
            <person name="Coelho S.M."/>
            <person name="Colleoni C."/>
            <person name="Czjzek M."/>
            <person name="Da Silva C."/>
            <person name="Delage L."/>
            <person name="Denoeud F."/>
            <person name="Deschamps P."/>
            <person name="Dittami S.M."/>
            <person name="Gabaldon T."/>
            <person name="Gachon C.M."/>
            <person name="Groisillier A."/>
            <person name="Herve C."/>
            <person name="Jabbari K."/>
            <person name="Katinka M."/>
            <person name="Kloareg B."/>
            <person name="Kowalczyk N."/>
            <person name="Labadie K."/>
            <person name="Leblanc C."/>
            <person name="Lopez P.J."/>
            <person name="McLachlan D.H."/>
            <person name="Meslet-Cladiere L."/>
            <person name="Moustafa A."/>
            <person name="Nehr Z."/>
            <person name="Nyvall Collen P."/>
            <person name="Panaud O."/>
            <person name="Partensky F."/>
            <person name="Poulain J."/>
            <person name="Rensing S.A."/>
            <person name="Rousvoal S."/>
            <person name="Samson G."/>
            <person name="Symeonidi A."/>
            <person name="Weissenbach J."/>
            <person name="Zambounis A."/>
            <person name="Wincker P."/>
            <person name="Boyen C."/>
        </authorList>
    </citation>
    <scope>NUCLEOTIDE SEQUENCE [LARGE SCALE GENOMIC DNA]</scope>
    <source>
        <strain evidence="3">cv. Stackhouse</strain>
    </source>
</reference>
<dbReference type="EMBL" id="HG001718">
    <property type="protein sequence ID" value="CDF35107.1"/>
    <property type="molecule type" value="Genomic_DNA"/>
</dbReference>
<organism evidence="2 3">
    <name type="scientific">Chondrus crispus</name>
    <name type="common">Carrageen Irish moss</name>
    <name type="synonym">Polymorpha crispa</name>
    <dbReference type="NCBI Taxonomy" id="2769"/>
    <lineage>
        <taxon>Eukaryota</taxon>
        <taxon>Rhodophyta</taxon>
        <taxon>Florideophyceae</taxon>
        <taxon>Rhodymeniophycidae</taxon>
        <taxon>Gigartinales</taxon>
        <taxon>Gigartinaceae</taxon>
        <taxon>Chondrus</taxon>
    </lineage>
</organism>
<dbReference type="GeneID" id="17322636"/>
<dbReference type="PhylomeDB" id="R7Q999"/>
<evidence type="ECO:0000313" key="2">
    <source>
        <dbReference type="EMBL" id="CDF35107.1"/>
    </source>
</evidence>
<protein>
    <submittedName>
        <fullName evidence="2">Uncharacterized protein</fullName>
    </submittedName>
</protein>
<feature type="compositionally biased region" description="Polar residues" evidence="1">
    <location>
        <begin position="34"/>
        <end position="46"/>
    </location>
</feature>
<dbReference type="AlphaFoldDB" id="R7Q999"/>
<sequence length="130" mass="14187">MASLALCATVGRSHKVKNSDSGPLRIQAPPRSAHTLSTPNQTTGQNNGLWKVGKLNLFHSCDAIKGKRKRKPLAQQTLTVFDNLRERHANVPEAAHWNHLDTKVGIHCISSCNTSTPVCCCCCPCFSSKH</sequence>
<dbReference type="KEGG" id="ccp:CHC_T00003046001"/>
<evidence type="ECO:0000256" key="1">
    <source>
        <dbReference type="SAM" id="MobiDB-lite"/>
    </source>
</evidence>
<dbReference type="Proteomes" id="UP000012073">
    <property type="component" value="Unassembled WGS sequence"/>
</dbReference>
<keyword evidence="3" id="KW-1185">Reference proteome</keyword>